<keyword evidence="3" id="KW-1185">Reference proteome</keyword>
<organism evidence="2 3">
    <name type="scientific">Fusarium venenatum</name>
    <dbReference type="NCBI Taxonomy" id="56646"/>
    <lineage>
        <taxon>Eukaryota</taxon>
        <taxon>Fungi</taxon>
        <taxon>Dikarya</taxon>
        <taxon>Ascomycota</taxon>
        <taxon>Pezizomycotina</taxon>
        <taxon>Sordariomycetes</taxon>
        <taxon>Hypocreomycetidae</taxon>
        <taxon>Hypocreales</taxon>
        <taxon>Nectriaceae</taxon>
        <taxon>Fusarium</taxon>
    </lineage>
</organism>
<proteinExistence type="predicted"/>
<sequence>MASPVVQKKAEESEVAHILPFSWNENEANRRYTKNILRADPLLTSAYQLAMALNKGFEQLLVWESEQIDENSSFSSTWPTLDSAYSGPGNHFALSRVSTEADQRPFEAPEDNGWLSDDGSSDNSSTSFQGKGDGEEQSRHSLATLLPRRHVKAYGNAKVTKLLKDVSIQKIIGYKISDTPFCPDPTMSIPGTQVNALITPLPTAFGQDSAQTSLMLSYPVGSACYDTC</sequence>
<feature type="region of interest" description="Disordered" evidence="1">
    <location>
        <begin position="100"/>
        <end position="140"/>
    </location>
</feature>
<dbReference type="EMBL" id="LN649230">
    <property type="protein sequence ID" value="CEI63143.1"/>
    <property type="molecule type" value="Genomic_DNA"/>
</dbReference>
<reference evidence="3" key="1">
    <citation type="submission" date="2014-10" db="EMBL/GenBank/DDBJ databases">
        <authorList>
            <person name="King R."/>
        </authorList>
    </citation>
    <scope>NUCLEOTIDE SEQUENCE [LARGE SCALE GENOMIC DNA]</scope>
    <source>
        <strain evidence="3">A3/5</strain>
    </source>
</reference>
<evidence type="ECO:0000256" key="1">
    <source>
        <dbReference type="SAM" id="MobiDB-lite"/>
    </source>
</evidence>
<feature type="compositionally biased region" description="Low complexity" evidence="1">
    <location>
        <begin position="116"/>
        <end position="127"/>
    </location>
</feature>
<evidence type="ECO:0000313" key="3">
    <source>
        <dbReference type="Proteomes" id="UP000245910"/>
    </source>
</evidence>
<evidence type="ECO:0000313" key="2">
    <source>
        <dbReference type="EMBL" id="CEI63143.1"/>
    </source>
</evidence>
<name>A0A2L2T5X6_9HYPO</name>
<protein>
    <submittedName>
        <fullName evidence="2">Uncharacterized protein</fullName>
    </submittedName>
</protein>
<accession>A0A2L2T5X6</accession>
<dbReference type="Proteomes" id="UP000245910">
    <property type="component" value="Chromosome II"/>
</dbReference>
<dbReference type="AlphaFoldDB" id="A0A2L2T5X6"/>